<gene>
    <name evidence="1" type="ORF">QXL92_31605</name>
</gene>
<reference evidence="1" key="1">
    <citation type="submission" date="2023-06" db="EMBL/GenBank/DDBJ databases">
        <title>Identification of two novel mycobacterium reveal diversities and complexities of Mycobacterium gordonae clade.</title>
        <authorList>
            <person name="Matsumoto Y."/>
            <person name="Nakamura S."/>
            <person name="Motooka D."/>
            <person name="Fukushima K."/>
        </authorList>
    </citation>
    <scope>NUCLEOTIDE SEQUENCE</scope>
    <source>
        <strain evidence="1">TY812</strain>
    </source>
</reference>
<sequence>MTISNAELSNLVGQLPLPVPWNVEAFVDNLAHRQRRPIRLVPVNTATLRDSPCGLWFITDAEDLILYEAGTSHHHIDQIICHEVGHMVLGHANQCDTRTRLTQLHLDLCRETLPDFNPAKLQRIFGREHFVAEQEREAEMFAHLVLLAAAEAGAKESTMRRAFFGSH</sequence>
<dbReference type="RefSeq" id="WP_133437167.1">
    <property type="nucleotide sequence ID" value="NZ_JAUFSA010000004.1"/>
</dbReference>
<name>A0AAJ1SAS7_9MYCO</name>
<dbReference type="Proteomes" id="UP001229081">
    <property type="component" value="Unassembled WGS sequence"/>
</dbReference>
<dbReference type="EMBL" id="JAUFSA010000004">
    <property type="protein sequence ID" value="MDP7739282.1"/>
    <property type="molecule type" value="Genomic_DNA"/>
</dbReference>
<evidence type="ECO:0008006" key="3">
    <source>
        <dbReference type="Google" id="ProtNLM"/>
    </source>
</evidence>
<accession>A0AAJ1SAS7</accession>
<evidence type="ECO:0000313" key="2">
    <source>
        <dbReference type="Proteomes" id="UP001229081"/>
    </source>
</evidence>
<evidence type="ECO:0000313" key="1">
    <source>
        <dbReference type="EMBL" id="MDP7739282.1"/>
    </source>
</evidence>
<protein>
    <recommendedName>
        <fullName evidence="3">IrrE N-terminal-like domain-containing protein</fullName>
    </recommendedName>
</protein>
<organism evidence="1 2">
    <name type="scientific">Mycobacterium paragordonae</name>
    <dbReference type="NCBI Taxonomy" id="1389713"/>
    <lineage>
        <taxon>Bacteria</taxon>
        <taxon>Bacillati</taxon>
        <taxon>Actinomycetota</taxon>
        <taxon>Actinomycetes</taxon>
        <taxon>Mycobacteriales</taxon>
        <taxon>Mycobacteriaceae</taxon>
        <taxon>Mycobacterium</taxon>
    </lineage>
</organism>
<dbReference type="AlphaFoldDB" id="A0AAJ1SAS7"/>
<proteinExistence type="predicted"/>
<comment type="caution">
    <text evidence="1">The sequence shown here is derived from an EMBL/GenBank/DDBJ whole genome shotgun (WGS) entry which is preliminary data.</text>
</comment>